<feature type="non-terminal residue" evidence="2">
    <location>
        <position position="1"/>
    </location>
</feature>
<dbReference type="AlphaFoldDB" id="A0AAW2P324"/>
<reference evidence="2" key="1">
    <citation type="submission" date="2020-06" db="EMBL/GenBank/DDBJ databases">
        <authorList>
            <person name="Li T."/>
            <person name="Hu X."/>
            <person name="Zhang T."/>
            <person name="Song X."/>
            <person name="Zhang H."/>
            <person name="Dai N."/>
            <person name="Sheng W."/>
            <person name="Hou X."/>
            <person name="Wei L."/>
        </authorList>
    </citation>
    <scope>NUCLEOTIDE SEQUENCE</scope>
    <source>
        <strain evidence="2">G01</strain>
        <tissue evidence="2">Leaf</tissue>
    </source>
</reference>
<proteinExistence type="predicted"/>
<sequence length="85" mass="9552">RRSRHHPDWATAMTPSPTQGGRWQCHPPLSPRRQGGNIALDLGGRRPDPAGAMSPLMIGFSATEVGHLRCPIFFSVGTRRRRRRR</sequence>
<protein>
    <submittedName>
        <fullName evidence="2">Uncharacterized protein</fullName>
    </submittedName>
</protein>
<feature type="region of interest" description="Disordered" evidence="1">
    <location>
        <begin position="1"/>
        <end position="46"/>
    </location>
</feature>
<evidence type="ECO:0000256" key="1">
    <source>
        <dbReference type="SAM" id="MobiDB-lite"/>
    </source>
</evidence>
<dbReference type="EMBL" id="JACGWK010000006">
    <property type="protein sequence ID" value="KAL0349403.1"/>
    <property type="molecule type" value="Genomic_DNA"/>
</dbReference>
<name>A0AAW2P324_9LAMI</name>
<comment type="caution">
    <text evidence="2">The sequence shown here is derived from an EMBL/GenBank/DDBJ whole genome shotgun (WGS) entry which is preliminary data.</text>
</comment>
<accession>A0AAW2P324</accession>
<reference evidence="2" key="2">
    <citation type="journal article" date="2024" name="Plant">
        <title>Genomic evolution and insights into agronomic trait innovations of Sesamum species.</title>
        <authorList>
            <person name="Miao H."/>
            <person name="Wang L."/>
            <person name="Qu L."/>
            <person name="Liu H."/>
            <person name="Sun Y."/>
            <person name="Le M."/>
            <person name="Wang Q."/>
            <person name="Wei S."/>
            <person name="Zheng Y."/>
            <person name="Lin W."/>
            <person name="Duan Y."/>
            <person name="Cao H."/>
            <person name="Xiong S."/>
            <person name="Wang X."/>
            <person name="Wei L."/>
            <person name="Li C."/>
            <person name="Ma Q."/>
            <person name="Ju M."/>
            <person name="Zhao R."/>
            <person name="Li G."/>
            <person name="Mu C."/>
            <person name="Tian Q."/>
            <person name="Mei H."/>
            <person name="Zhang T."/>
            <person name="Gao T."/>
            <person name="Zhang H."/>
        </authorList>
    </citation>
    <scope>NUCLEOTIDE SEQUENCE</scope>
    <source>
        <strain evidence="2">G01</strain>
    </source>
</reference>
<organism evidence="2">
    <name type="scientific">Sesamum angustifolium</name>
    <dbReference type="NCBI Taxonomy" id="2727405"/>
    <lineage>
        <taxon>Eukaryota</taxon>
        <taxon>Viridiplantae</taxon>
        <taxon>Streptophyta</taxon>
        <taxon>Embryophyta</taxon>
        <taxon>Tracheophyta</taxon>
        <taxon>Spermatophyta</taxon>
        <taxon>Magnoliopsida</taxon>
        <taxon>eudicotyledons</taxon>
        <taxon>Gunneridae</taxon>
        <taxon>Pentapetalae</taxon>
        <taxon>asterids</taxon>
        <taxon>lamiids</taxon>
        <taxon>Lamiales</taxon>
        <taxon>Pedaliaceae</taxon>
        <taxon>Sesamum</taxon>
    </lineage>
</organism>
<evidence type="ECO:0000313" key="2">
    <source>
        <dbReference type="EMBL" id="KAL0349403.1"/>
    </source>
</evidence>
<gene>
    <name evidence="2" type="ORF">Sangu_1168100</name>
</gene>